<dbReference type="SMART" id="SM00535">
    <property type="entry name" value="RIBOc"/>
    <property type="match status" value="1"/>
</dbReference>
<dbReference type="PROSITE" id="PS00517">
    <property type="entry name" value="RNASE_3_1"/>
    <property type="match status" value="1"/>
</dbReference>
<evidence type="ECO:0000256" key="13">
    <source>
        <dbReference type="ARBA" id="ARBA00022842"/>
    </source>
</evidence>
<keyword evidence="13 15" id="KW-0460">Magnesium</keyword>
<accession>A0A330L1H7</accession>
<comment type="subcellular location">
    <subcellularLocation>
        <location evidence="2 15">Cytoplasm</location>
    </subcellularLocation>
</comment>
<evidence type="ECO:0000256" key="5">
    <source>
        <dbReference type="ARBA" id="ARBA00022490"/>
    </source>
</evidence>
<feature type="binding site" evidence="15">
    <location>
        <position position="49"/>
    </location>
    <ligand>
        <name>Mg(2+)</name>
        <dbReference type="ChEBI" id="CHEBI:18420"/>
    </ligand>
</feature>
<evidence type="ECO:0000256" key="2">
    <source>
        <dbReference type="ARBA" id="ARBA00004496"/>
    </source>
</evidence>
<dbReference type="GO" id="GO:0010468">
    <property type="term" value="P:regulation of gene expression"/>
    <property type="evidence" value="ECO:0007669"/>
    <property type="project" value="TreeGrafter"/>
</dbReference>
<evidence type="ECO:0000256" key="3">
    <source>
        <dbReference type="ARBA" id="ARBA00010183"/>
    </source>
</evidence>
<dbReference type="InterPro" id="IPR000999">
    <property type="entry name" value="RNase_III_dom"/>
</dbReference>
<evidence type="ECO:0000259" key="17">
    <source>
        <dbReference type="PROSITE" id="PS50142"/>
    </source>
</evidence>
<dbReference type="GO" id="GO:0042802">
    <property type="term" value="F:identical protein binding"/>
    <property type="evidence" value="ECO:0007669"/>
    <property type="project" value="UniProtKB-ARBA"/>
</dbReference>
<keyword evidence="7 15" id="KW-0507">mRNA processing</keyword>
<keyword evidence="5 15" id="KW-0963">Cytoplasm</keyword>
<dbReference type="Pfam" id="PF00035">
    <property type="entry name" value="dsrm"/>
    <property type="match status" value="1"/>
</dbReference>
<comment type="catalytic activity">
    <reaction evidence="1 15">
        <text>Endonucleolytic cleavage to 5'-phosphomonoester.</text>
        <dbReference type="EC" id="3.1.26.3"/>
    </reaction>
</comment>
<feature type="active site" evidence="15">
    <location>
        <position position="125"/>
    </location>
</feature>
<feature type="binding site" evidence="15">
    <location>
        <position position="122"/>
    </location>
    <ligand>
        <name>Mg(2+)</name>
        <dbReference type="ChEBI" id="CHEBI:18420"/>
    </ligand>
</feature>
<dbReference type="SUPFAM" id="SSF54768">
    <property type="entry name" value="dsRNA-binding domain-like"/>
    <property type="match status" value="1"/>
</dbReference>
<evidence type="ECO:0000256" key="12">
    <source>
        <dbReference type="ARBA" id="ARBA00022801"/>
    </source>
</evidence>
<dbReference type="GO" id="GO:0008033">
    <property type="term" value="P:tRNA processing"/>
    <property type="evidence" value="ECO:0007669"/>
    <property type="project" value="UniProtKB-KW"/>
</dbReference>
<evidence type="ECO:0000256" key="14">
    <source>
        <dbReference type="ARBA" id="ARBA00022884"/>
    </source>
</evidence>
<comment type="similarity">
    <text evidence="3">Belongs to the ribonuclease III family.</text>
</comment>
<dbReference type="GO" id="GO:0005737">
    <property type="term" value="C:cytoplasm"/>
    <property type="evidence" value="ECO:0007669"/>
    <property type="project" value="UniProtKB-SubCell"/>
</dbReference>
<dbReference type="PANTHER" id="PTHR11207">
    <property type="entry name" value="RIBONUCLEASE III"/>
    <property type="match status" value="1"/>
</dbReference>
<feature type="domain" description="RNase III" evidence="17">
    <location>
        <begin position="16"/>
        <end position="136"/>
    </location>
</feature>
<gene>
    <name evidence="15 18" type="primary">rnc</name>
    <name evidence="18" type="ORF">NITLEN_10666</name>
</gene>
<dbReference type="GO" id="GO:0006397">
    <property type="term" value="P:mRNA processing"/>
    <property type="evidence" value="ECO:0007669"/>
    <property type="project" value="UniProtKB-UniRule"/>
</dbReference>
<dbReference type="GO" id="GO:0004525">
    <property type="term" value="F:ribonuclease III activity"/>
    <property type="evidence" value="ECO:0007669"/>
    <property type="project" value="UniProtKB-UniRule"/>
</dbReference>
<dbReference type="NCBIfam" id="TIGR02191">
    <property type="entry name" value="RNaseIII"/>
    <property type="match status" value="1"/>
</dbReference>
<dbReference type="InterPro" id="IPR036389">
    <property type="entry name" value="RNase_III_sf"/>
</dbReference>
<reference evidence="19" key="1">
    <citation type="submission" date="2018-04" db="EMBL/GenBank/DDBJ databases">
        <authorList>
            <person name="Lucker S."/>
            <person name="Sakoula D."/>
        </authorList>
    </citation>
    <scope>NUCLEOTIDE SEQUENCE [LARGE SCALE GENOMIC DNA]</scope>
</reference>
<keyword evidence="9 15" id="KW-0540">Nuclease</keyword>
<feature type="binding site" evidence="15">
    <location>
        <position position="125"/>
    </location>
    <ligand>
        <name>Mg(2+)</name>
        <dbReference type="ChEBI" id="CHEBI:18420"/>
    </ligand>
</feature>
<comment type="cofactor">
    <cofactor evidence="15">
        <name>Mg(2+)</name>
        <dbReference type="ChEBI" id="CHEBI:18420"/>
    </cofactor>
</comment>
<dbReference type="RefSeq" id="WP_121988089.1">
    <property type="nucleotide sequence ID" value="NZ_OUNR01000001.1"/>
</dbReference>
<keyword evidence="10 15" id="KW-0479">Metal-binding</keyword>
<dbReference type="FunCoup" id="A0A330L1H7">
    <property type="interactions" value="457"/>
</dbReference>
<comment type="subunit">
    <text evidence="4 15">Homodimer.</text>
</comment>
<dbReference type="Gene3D" id="3.30.160.20">
    <property type="match status" value="1"/>
</dbReference>
<proteinExistence type="inferred from homology"/>
<evidence type="ECO:0000259" key="16">
    <source>
        <dbReference type="PROSITE" id="PS50137"/>
    </source>
</evidence>
<dbReference type="GO" id="GO:0019843">
    <property type="term" value="F:rRNA binding"/>
    <property type="evidence" value="ECO:0007669"/>
    <property type="project" value="UniProtKB-KW"/>
</dbReference>
<keyword evidence="12 15" id="KW-0378">Hydrolase</keyword>
<evidence type="ECO:0000256" key="15">
    <source>
        <dbReference type="HAMAP-Rule" id="MF_00104"/>
    </source>
</evidence>
<keyword evidence="14 15" id="KW-0694">RNA-binding</keyword>
<dbReference type="HAMAP" id="MF_00104">
    <property type="entry name" value="RNase_III"/>
    <property type="match status" value="1"/>
</dbReference>
<dbReference type="Proteomes" id="UP000248168">
    <property type="component" value="Unassembled WGS sequence"/>
</dbReference>
<dbReference type="GO" id="GO:0006364">
    <property type="term" value="P:rRNA processing"/>
    <property type="evidence" value="ECO:0007669"/>
    <property type="project" value="UniProtKB-UniRule"/>
</dbReference>
<evidence type="ECO:0000256" key="8">
    <source>
        <dbReference type="ARBA" id="ARBA00022694"/>
    </source>
</evidence>
<feature type="domain" description="DRBM" evidence="16">
    <location>
        <begin position="166"/>
        <end position="235"/>
    </location>
</feature>
<protein>
    <recommendedName>
        <fullName evidence="15">Ribonuclease 3</fullName>
        <ecNumber evidence="15">3.1.26.3</ecNumber>
    </recommendedName>
    <alternativeName>
        <fullName evidence="15">Ribonuclease III</fullName>
        <shortName evidence="15">RNase III</shortName>
    </alternativeName>
</protein>
<dbReference type="PROSITE" id="PS50142">
    <property type="entry name" value="RNASE_3_2"/>
    <property type="match status" value="1"/>
</dbReference>
<dbReference type="GO" id="GO:0003725">
    <property type="term" value="F:double-stranded RNA binding"/>
    <property type="evidence" value="ECO:0007669"/>
    <property type="project" value="TreeGrafter"/>
</dbReference>
<keyword evidence="6 15" id="KW-0698">rRNA processing</keyword>
<dbReference type="PANTHER" id="PTHR11207:SF0">
    <property type="entry name" value="RIBONUCLEASE 3"/>
    <property type="match status" value="1"/>
</dbReference>
<name>A0A330L1H7_9BACT</name>
<dbReference type="EC" id="3.1.26.3" evidence="15"/>
<feature type="active site" evidence="15">
    <location>
        <position position="53"/>
    </location>
</feature>
<evidence type="ECO:0000256" key="11">
    <source>
        <dbReference type="ARBA" id="ARBA00022759"/>
    </source>
</evidence>
<evidence type="ECO:0000256" key="9">
    <source>
        <dbReference type="ARBA" id="ARBA00022722"/>
    </source>
</evidence>
<sequence length="235" mass="26084">MTPASPADPVPSVPHYRFKNPTVLTEALTHKSHVNERKGTTRTHNERLEFLGDAVLSLIISDHLAQLYTQLSEGALSKLKANLVSESSLAHAARRMNLGAMLRLGRGEELSQGREKNSLLADALEAVIAAVYLDGGLEAGRAFTLSVMQEELRQAEAHQSTPGEEDYKTRLQEWCQKRYDQLPQYVTVRESGPDHQKHFEVEVRINERVVGAGQGLSKKEAEQMAARCALDRSES</sequence>
<keyword evidence="19" id="KW-1185">Reference proteome</keyword>
<dbReference type="SUPFAM" id="SSF69065">
    <property type="entry name" value="RNase III domain-like"/>
    <property type="match status" value="1"/>
</dbReference>
<dbReference type="AlphaFoldDB" id="A0A330L1H7"/>
<dbReference type="PROSITE" id="PS50137">
    <property type="entry name" value="DS_RBD"/>
    <property type="match status" value="1"/>
</dbReference>
<dbReference type="CDD" id="cd00593">
    <property type="entry name" value="RIBOc"/>
    <property type="match status" value="1"/>
</dbReference>
<dbReference type="Pfam" id="PF14622">
    <property type="entry name" value="Ribonucleas_3_3"/>
    <property type="match status" value="1"/>
</dbReference>
<dbReference type="InterPro" id="IPR014720">
    <property type="entry name" value="dsRBD_dom"/>
</dbReference>
<dbReference type="Gene3D" id="1.10.1520.10">
    <property type="entry name" value="Ribonuclease III domain"/>
    <property type="match status" value="1"/>
</dbReference>
<dbReference type="GO" id="GO:0046872">
    <property type="term" value="F:metal ion binding"/>
    <property type="evidence" value="ECO:0007669"/>
    <property type="project" value="UniProtKB-KW"/>
</dbReference>
<keyword evidence="15" id="KW-0699">rRNA-binding</keyword>
<dbReference type="FunFam" id="1.10.1520.10:FF:000001">
    <property type="entry name" value="Ribonuclease 3"/>
    <property type="match status" value="1"/>
</dbReference>
<dbReference type="OrthoDB" id="9805026at2"/>
<evidence type="ECO:0000256" key="6">
    <source>
        <dbReference type="ARBA" id="ARBA00022552"/>
    </source>
</evidence>
<evidence type="ECO:0000256" key="4">
    <source>
        <dbReference type="ARBA" id="ARBA00011738"/>
    </source>
</evidence>
<organism evidence="18 19">
    <name type="scientific">Nitrospira lenta</name>
    <dbReference type="NCBI Taxonomy" id="1436998"/>
    <lineage>
        <taxon>Bacteria</taxon>
        <taxon>Pseudomonadati</taxon>
        <taxon>Nitrospirota</taxon>
        <taxon>Nitrospiria</taxon>
        <taxon>Nitrospirales</taxon>
        <taxon>Nitrospiraceae</taxon>
        <taxon>Nitrospira</taxon>
    </lineage>
</organism>
<dbReference type="FunFam" id="3.30.160.20:FF:000003">
    <property type="entry name" value="Ribonuclease 3"/>
    <property type="match status" value="1"/>
</dbReference>
<evidence type="ECO:0000256" key="1">
    <source>
        <dbReference type="ARBA" id="ARBA00000109"/>
    </source>
</evidence>
<dbReference type="SMART" id="SM00358">
    <property type="entry name" value="DSRM"/>
    <property type="match status" value="1"/>
</dbReference>
<evidence type="ECO:0000256" key="7">
    <source>
        <dbReference type="ARBA" id="ARBA00022664"/>
    </source>
</evidence>
<keyword evidence="11 15" id="KW-0255">Endonuclease</keyword>
<keyword evidence="8 15" id="KW-0819">tRNA processing</keyword>
<dbReference type="CDD" id="cd10845">
    <property type="entry name" value="DSRM_RNAse_III_family"/>
    <property type="match status" value="1"/>
</dbReference>
<dbReference type="InterPro" id="IPR011907">
    <property type="entry name" value="RNase_III"/>
</dbReference>
<dbReference type="InParanoid" id="A0A330L1H7"/>
<comment type="function">
    <text evidence="15">Digests double-stranded RNA. Involved in the processing of primary rRNA transcript to yield the immediate precursors to the large and small rRNAs (23S and 16S). Processes some mRNAs, and tRNAs when they are encoded in the rRNA operon. Processes pre-crRNA and tracrRNA of type II CRISPR loci if present in the organism.</text>
</comment>
<evidence type="ECO:0000313" key="19">
    <source>
        <dbReference type="Proteomes" id="UP000248168"/>
    </source>
</evidence>
<evidence type="ECO:0000256" key="10">
    <source>
        <dbReference type="ARBA" id="ARBA00022723"/>
    </source>
</evidence>
<evidence type="ECO:0000313" key="18">
    <source>
        <dbReference type="EMBL" id="SPP63580.1"/>
    </source>
</evidence>
<dbReference type="EMBL" id="OUNR01000001">
    <property type="protein sequence ID" value="SPP63580.1"/>
    <property type="molecule type" value="Genomic_DNA"/>
</dbReference>